<dbReference type="InterPro" id="IPR017901">
    <property type="entry name" value="C-CAP_CF_C-like"/>
</dbReference>
<evidence type="ECO:0000256" key="5">
    <source>
        <dbReference type="ARBA" id="ARBA00023186"/>
    </source>
</evidence>
<dbReference type="Gene3D" id="1.20.58.1250">
    <property type="entry name" value="Tubulin Binding Cofactor C, N-terminal domain"/>
    <property type="match status" value="1"/>
</dbReference>
<dbReference type="Pfam" id="PF07986">
    <property type="entry name" value="TBCC"/>
    <property type="match status" value="1"/>
</dbReference>
<evidence type="ECO:0000256" key="3">
    <source>
        <dbReference type="ARBA" id="ARBA00022490"/>
    </source>
</evidence>
<dbReference type="InterPro" id="IPR038397">
    <property type="entry name" value="TBCC_N_sf"/>
</dbReference>
<dbReference type="InterPro" id="IPR012945">
    <property type="entry name" value="Tubulin-bd_cofactor_C_dom"/>
</dbReference>
<evidence type="ECO:0000313" key="9">
    <source>
        <dbReference type="Proteomes" id="UP000008743"/>
    </source>
</evidence>
<dbReference type="SMART" id="SM00673">
    <property type="entry name" value="CARP"/>
    <property type="match status" value="2"/>
</dbReference>
<evidence type="ECO:0000256" key="6">
    <source>
        <dbReference type="ARBA" id="ARBA00026055"/>
    </source>
</evidence>
<dbReference type="Pfam" id="PF16752">
    <property type="entry name" value="TBCC_N"/>
    <property type="match status" value="1"/>
</dbReference>
<evidence type="ECO:0000313" key="8">
    <source>
        <dbReference type="EMBL" id="KJE96995.1"/>
    </source>
</evidence>
<evidence type="ECO:0000256" key="2">
    <source>
        <dbReference type="ARBA" id="ARBA00008848"/>
    </source>
</evidence>
<dbReference type="GO" id="GO:0015631">
    <property type="term" value="F:tubulin binding"/>
    <property type="evidence" value="ECO:0007669"/>
    <property type="project" value="InterPro"/>
</dbReference>
<comment type="similarity">
    <text evidence="2">Belongs to the TBCC family.</text>
</comment>
<comment type="subcellular location">
    <subcellularLocation>
        <location evidence="1">Cytoplasm</location>
    </subcellularLocation>
</comment>
<comment type="subunit">
    <text evidence="6">Supercomplex made of cofactors A to E. Cofactors A and D function by capturing and stabilizing tubulin in a quasi-native conformation. Cofactor E binds to the cofactor D-tubulin complex; interaction with cofactor C then causes the release of tubulin polypeptides that are committed to the native state.</text>
</comment>
<dbReference type="InterPro" id="IPR031925">
    <property type="entry name" value="TBCC_N"/>
</dbReference>
<protein>
    <recommendedName>
        <fullName evidence="7">C-CAP/cofactor C-like domain-containing protein</fullName>
    </recommendedName>
</protein>
<dbReference type="AlphaFoldDB" id="A0A0D2WVT6"/>
<dbReference type="PANTHER" id="PTHR15139:SF0">
    <property type="entry name" value="TUBULIN-SPECIFIC CHAPERONE C"/>
    <property type="match status" value="1"/>
</dbReference>
<name>A0A0D2WVT6_CAPO3</name>
<dbReference type="Proteomes" id="UP000008743">
    <property type="component" value="Unassembled WGS sequence"/>
</dbReference>
<reference evidence="9" key="1">
    <citation type="submission" date="2011-02" db="EMBL/GenBank/DDBJ databases">
        <title>The Genome Sequence of Capsaspora owczarzaki ATCC 30864.</title>
        <authorList>
            <person name="Russ C."/>
            <person name="Cuomo C."/>
            <person name="Burger G."/>
            <person name="Gray M.W."/>
            <person name="Holland P.W.H."/>
            <person name="King N."/>
            <person name="Lang F.B.F."/>
            <person name="Roger A.J."/>
            <person name="Ruiz-Trillo I."/>
            <person name="Young S.K."/>
            <person name="Zeng Q."/>
            <person name="Gargeya S."/>
            <person name="Alvarado L."/>
            <person name="Berlin A."/>
            <person name="Chapman S.B."/>
            <person name="Chen Z."/>
            <person name="Freedman E."/>
            <person name="Gellesch M."/>
            <person name="Goldberg J."/>
            <person name="Griggs A."/>
            <person name="Gujja S."/>
            <person name="Heilman E."/>
            <person name="Heiman D."/>
            <person name="Howarth C."/>
            <person name="Mehta T."/>
            <person name="Neiman D."/>
            <person name="Pearson M."/>
            <person name="Roberts A."/>
            <person name="Saif S."/>
            <person name="Shea T."/>
            <person name="Shenoy N."/>
            <person name="Sisk P."/>
            <person name="Stolte C."/>
            <person name="Sykes S."/>
            <person name="White J."/>
            <person name="Yandava C."/>
            <person name="Haas B."/>
            <person name="Nusbaum C."/>
            <person name="Birren B."/>
        </authorList>
    </citation>
    <scope>NUCLEOTIDE SEQUENCE</scope>
    <source>
        <strain evidence="9">ATCC 30864</strain>
    </source>
</reference>
<organism evidence="8 9">
    <name type="scientific">Capsaspora owczarzaki (strain ATCC 30864)</name>
    <dbReference type="NCBI Taxonomy" id="595528"/>
    <lineage>
        <taxon>Eukaryota</taxon>
        <taxon>Filasterea</taxon>
        <taxon>Capsaspora</taxon>
    </lineage>
</organism>
<dbReference type="STRING" id="595528.A0A0D2WVT6"/>
<dbReference type="GO" id="GO:0007023">
    <property type="term" value="P:post-chaperonin tubulin folding pathway"/>
    <property type="evidence" value="ECO:0007669"/>
    <property type="project" value="InterPro"/>
</dbReference>
<sequence length="370" mass="39689">MESIPISSTSQSEPTPLPDWLSQRALALKTASAEKKQERDAEAASTLATPAAFWAAFDARRAEFDGLITGGTIDQVAADQRIAELQQIVSDATLFLPAFDLRSAQQQIVNLQERCQAAMAANAPKKKFAFKAKPAATGAPKAASVAAPSIPVPDANRPTSHVEHPAVPKPVEKIGASEGCTLEVLSGNAARALSDISNRHVLVQQADGEESTTSSGSDSTICISNVTNSTVEMALTGSSARLLNVRSSRILLGPVSGSVFLENCVNCEVYLTAQQFRGHHCHWTRVVCHLTAKGIIEDCTTMQFGRLRVAPASEPLYQALFKASRLDASKPNHSHQIDDFMWLHAATPSPNWTPIDDDHCEPLCFSTPPV</sequence>
<dbReference type="RefSeq" id="XP_004343358.1">
    <property type="nucleotide sequence ID" value="XM_004343308.2"/>
</dbReference>
<dbReference type="PROSITE" id="PS51329">
    <property type="entry name" value="C_CAP_COFACTOR_C"/>
    <property type="match status" value="1"/>
</dbReference>
<dbReference type="InterPro" id="IPR006599">
    <property type="entry name" value="CARP_motif"/>
</dbReference>
<keyword evidence="5" id="KW-0143">Chaperone</keyword>
<dbReference type="PANTHER" id="PTHR15139">
    <property type="entry name" value="TUBULIN FOLDING COFACTOR C"/>
    <property type="match status" value="1"/>
</dbReference>
<keyword evidence="3" id="KW-0963">Cytoplasm</keyword>
<dbReference type="OMA" id="YFQHEIT"/>
<dbReference type="OrthoDB" id="194775at2759"/>
<dbReference type="InterPro" id="IPR016098">
    <property type="entry name" value="CAP/MinC_C"/>
</dbReference>
<gene>
    <name evidence="8" type="ORF">CAOG_007484</name>
</gene>
<dbReference type="PhylomeDB" id="A0A0D2WVT6"/>
<dbReference type="Gene3D" id="2.160.20.70">
    <property type="match status" value="1"/>
</dbReference>
<dbReference type="EMBL" id="KE346373">
    <property type="protein sequence ID" value="KJE96995.1"/>
    <property type="molecule type" value="Genomic_DNA"/>
</dbReference>
<evidence type="ECO:0000259" key="7">
    <source>
        <dbReference type="PROSITE" id="PS51329"/>
    </source>
</evidence>
<dbReference type="eggNOG" id="KOG2512">
    <property type="taxonomic scope" value="Eukaryota"/>
</dbReference>
<keyword evidence="4" id="KW-0007">Acetylation</keyword>
<keyword evidence="9" id="KW-1185">Reference proteome</keyword>
<evidence type="ECO:0000256" key="1">
    <source>
        <dbReference type="ARBA" id="ARBA00004496"/>
    </source>
</evidence>
<dbReference type="InterPro" id="IPR027684">
    <property type="entry name" value="TBCC"/>
</dbReference>
<feature type="domain" description="C-CAP/cofactor C-like" evidence="7">
    <location>
        <begin position="168"/>
        <end position="342"/>
    </location>
</feature>
<evidence type="ECO:0000256" key="4">
    <source>
        <dbReference type="ARBA" id="ARBA00022990"/>
    </source>
</evidence>
<accession>A0A0D2WVT6</accession>
<dbReference type="InParanoid" id="A0A0D2WVT6"/>
<dbReference type="GO" id="GO:0005737">
    <property type="term" value="C:cytoplasm"/>
    <property type="evidence" value="ECO:0007669"/>
    <property type="project" value="UniProtKB-SubCell"/>
</dbReference>
<dbReference type="GO" id="GO:0007021">
    <property type="term" value="P:tubulin complex assembly"/>
    <property type="evidence" value="ECO:0007669"/>
    <property type="project" value="TreeGrafter"/>
</dbReference>
<proteinExistence type="inferred from homology"/>